<dbReference type="eggNOG" id="ENOG502QVMQ">
    <property type="taxonomic scope" value="Eukaryota"/>
</dbReference>
<gene>
    <name evidence="8" type="ORF">CISIN_1g016119mg</name>
</gene>
<dbReference type="STRING" id="2711.A0A067GER5"/>
<dbReference type="EMBL" id="KK784879">
    <property type="protein sequence ID" value="KDO78104.1"/>
    <property type="molecule type" value="Genomic_DNA"/>
</dbReference>
<dbReference type="GO" id="GO:0022857">
    <property type="term" value="F:transmembrane transporter activity"/>
    <property type="evidence" value="ECO:0000318"/>
    <property type="project" value="GO_Central"/>
</dbReference>
<dbReference type="GO" id="GO:0016020">
    <property type="term" value="C:membrane"/>
    <property type="evidence" value="ECO:0007669"/>
    <property type="project" value="UniProtKB-SubCell"/>
</dbReference>
<feature type="transmembrane region" description="Helical" evidence="7">
    <location>
        <begin position="215"/>
        <end position="235"/>
    </location>
</feature>
<keyword evidence="5 7" id="KW-1133">Transmembrane helix</keyword>
<name>A0A067GER5_CITSI</name>
<reference evidence="8 9" key="1">
    <citation type="submission" date="2014-04" db="EMBL/GenBank/DDBJ databases">
        <authorList>
            <consortium name="International Citrus Genome Consortium"/>
            <person name="Gmitter F."/>
            <person name="Chen C."/>
            <person name="Farmerie W."/>
            <person name="Harkins T."/>
            <person name="Desany B."/>
            <person name="Mohiuddin M."/>
            <person name="Kodira C."/>
            <person name="Borodovsky M."/>
            <person name="Lomsadze A."/>
            <person name="Burns P."/>
            <person name="Jenkins J."/>
            <person name="Prochnik S."/>
            <person name="Shu S."/>
            <person name="Chapman J."/>
            <person name="Pitluck S."/>
            <person name="Schmutz J."/>
            <person name="Rokhsar D."/>
        </authorList>
    </citation>
    <scope>NUCLEOTIDE SEQUENCE</scope>
</reference>
<dbReference type="GO" id="GO:0005345">
    <property type="term" value="F:purine nucleobase transmembrane transporter activity"/>
    <property type="evidence" value="ECO:0007669"/>
    <property type="project" value="UniProtKB-UniRule"/>
</dbReference>
<feature type="transmembrane region" description="Helical" evidence="7">
    <location>
        <begin position="82"/>
        <end position="102"/>
    </location>
</feature>
<feature type="transmembrane region" description="Helical" evidence="7">
    <location>
        <begin position="350"/>
        <end position="370"/>
    </location>
</feature>
<evidence type="ECO:0000256" key="1">
    <source>
        <dbReference type="ARBA" id="ARBA00004141"/>
    </source>
</evidence>
<evidence type="ECO:0000256" key="2">
    <source>
        <dbReference type="ARBA" id="ARBA00006213"/>
    </source>
</evidence>
<feature type="transmembrane region" description="Helical" evidence="7">
    <location>
        <begin position="322"/>
        <end position="343"/>
    </location>
</feature>
<evidence type="ECO:0000313" key="8">
    <source>
        <dbReference type="EMBL" id="KDO78104.1"/>
    </source>
</evidence>
<comment type="similarity">
    <text evidence="2 7">Belongs to the purine permeases (TC 2.A.7.14) family.</text>
</comment>
<feature type="transmembrane region" description="Helical" evidence="7">
    <location>
        <begin position="52"/>
        <end position="70"/>
    </location>
</feature>
<evidence type="ECO:0000313" key="9">
    <source>
        <dbReference type="Proteomes" id="UP000027120"/>
    </source>
</evidence>
<dbReference type="PANTHER" id="PTHR31376:SF17">
    <property type="entry name" value="PURINE PERMEASE 21-RELATED"/>
    <property type="match status" value="1"/>
</dbReference>
<feature type="transmembrane region" description="Helical" evidence="7">
    <location>
        <begin position="255"/>
        <end position="273"/>
    </location>
</feature>
<dbReference type="AlphaFoldDB" id="A0A067GER5"/>
<keyword evidence="4 7" id="KW-0812">Transmembrane</keyword>
<protein>
    <recommendedName>
        <fullName evidence="7">Probable purine permease</fullName>
    </recommendedName>
</protein>
<dbReference type="PANTHER" id="PTHR31376">
    <property type="entry name" value="OS09G0467300 PROTEIN-RELATED"/>
    <property type="match status" value="1"/>
</dbReference>
<accession>A0A067GER5</accession>
<keyword evidence="9" id="KW-1185">Reference proteome</keyword>
<comment type="subcellular location">
    <subcellularLocation>
        <location evidence="1 7">Membrane</location>
        <topology evidence="1 7">Multi-pass membrane protein</topology>
    </subcellularLocation>
</comment>
<keyword evidence="6 7" id="KW-0472">Membrane</keyword>
<comment type="caution">
    <text evidence="7">Lacks conserved residue(s) required for the propagation of feature annotation.</text>
</comment>
<evidence type="ECO:0000256" key="3">
    <source>
        <dbReference type="ARBA" id="ARBA00022448"/>
    </source>
</evidence>
<feature type="transmembrane region" description="Helical" evidence="7">
    <location>
        <begin position="179"/>
        <end position="199"/>
    </location>
</feature>
<dbReference type="Proteomes" id="UP000027120">
    <property type="component" value="Unassembled WGS sequence"/>
</dbReference>
<feature type="transmembrane region" description="Helical" evidence="7">
    <location>
        <begin position="294"/>
        <end position="316"/>
    </location>
</feature>
<keyword evidence="3 7" id="KW-0813">Transport</keyword>
<evidence type="ECO:0000256" key="7">
    <source>
        <dbReference type="RuleBase" id="RU368015"/>
    </source>
</evidence>
<evidence type="ECO:0000256" key="6">
    <source>
        <dbReference type="ARBA" id="ARBA00023136"/>
    </source>
</evidence>
<evidence type="ECO:0000256" key="5">
    <source>
        <dbReference type="ARBA" id="ARBA00022989"/>
    </source>
</evidence>
<dbReference type="GO" id="GO:0015211">
    <property type="term" value="F:purine nucleoside transmembrane transporter activity"/>
    <property type="evidence" value="ECO:0007669"/>
    <property type="project" value="UniProtKB-UniRule"/>
</dbReference>
<feature type="transmembrane region" description="Helical" evidence="7">
    <location>
        <begin position="123"/>
        <end position="146"/>
    </location>
</feature>
<dbReference type="Pfam" id="PF16913">
    <property type="entry name" value="PUNUT"/>
    <property type="match status" value="1"/>
</dbReference>
<dbReference type="InterPro" id="IPR037185">
    <property type="entry name" value="EmrE-like"/>
</dbReference>
<organism evidence="8 9">
    <name type="scientific">Citrus sinensis</name>
    <name type="common">Sweet orange</name>
    <name type="synonym">Citrus aurantium var. sinensis</name>
    <dbReference type="NCBI Taxonomy" id="2711"/>
    <lineage>
        <taxon>Eukaryota</taxon>
        <taxon>Viridiplantae</taxon>
        <taxon>Streptophyta</taxon>
        <taxon>Embryophyta</taxon>
        <taxon>Tracheophyta</taxon>
        <taxon>Spermatophyta</taxon>
        <taxon>Magnoliopsida</taxon>
        <taxon>eudicotyledons</taxon>
        <taxon>Gunneridae</taxon>
        <taxon>Pentapetalae</taxon>
        <taxon>rosids</taxon>
        <taxon>malvids</taxon>
        <taxon>Sapindales</taxon>
        <taxon>Rutaceae</taxon>
        <taxon>Aurantioideae</taxon>
        <taxon>Citrus</taxon>
    </lineage>
</organism>
<dbReference type="InterPro" id="IPR030182">
    <property type="entry name" value="PUP_plant"/>
</dbReference>
<proteinExistence type="inferred from homology"/>
<dbReference type="PaxDb" id="2711-XP_006467516.1"/>
<sequence>MGEIQEVQLQITAKVEEEKEAKLAVNNRNNLTVTDQPTTDNRSRNYWRWIRLGIYALFVICGQAAATLLGRQYYDKGGNSNWLATLVQLAGFPILLPYYCCINISTPFVQLQRKIKIKPPNSFFILASVYVGLGIITAADCFLYSIGLRYLPVSTYSIICASQLAFNSFFSFFFNKQTFTPYIINSLVLLTISSALLVFQNDSENKKGVLSKQKYAIGFICTVGASAGYGFQLSLTQLAFTKVIKRETFRAVLDMIIYTAFVASCAILVGLFVSREWMGLNREMEAYQLGKVSYVMNLVWTAICWQIFSIGSVGLISETSSLFSNAISVVGLPVVPVLAVVFFRDKMHGLKVIAMVLAIWGFFSFLYQNYLDDYCKSKSNNGEAKQPLQAPSTGS</sequence>
<dbReference type="SUPFAM" id="SSF103481">
    <property type="entry name" value="Multidrug resistance efflux transporter EmrE"/>
    <property type="match status" value="1"/>
</dbReference>
<evidence type="ECO:0000256" key="4">
    <source>
        <dbReference type="ARBA" id="ARBA00022692"/>
    </source>
</evidence>